<dbReference type="SUPFAM" id="SSF88723">
    <property type="entry name" value="PIN domain-like"/>
    <property type="match status" value="1"/>
</dbReference>
<dbReference type="SMART" id="SM01195">
    <property type="entry name" value="FA"/>
    <property type="match status" value="1"/>
</dbReference>
<dbReference type="GO" id="GO:0005856">
    <property type="term" value="C:cytoskeleton"/>
    <property type="evidence" value="ECO:0007669"/>
    <property type="project" value="TreeGrafter"/>
</dbReference>
<dbReference type="AlphaFoldDB" id="A0AAN9Y636"/>
<feature type="domain" description="FERM" evidence="5">
    <location>
        <begin position="354"/>
        <end position="640"/>
    </location>
</feature>
<dbReference type="InterPro" id="IPR029071">
    <property type="entry name" value="Ubiquitin-like_domsf"/>
</dbReference>
<gene>
    <name evidence="6" type="ORF">V9T40_006382</name>
</gene>
<evidence type="ECO:0000256" key="2">
    <source>
        <dbReference type="ARBA" id="ARBA00022949"/>
    </source>
</evidence>
<dbReference type="PROSITE" id="PS50057">
    <property type="entry name" value="FERM_3"/>
    <property type="match status" value="1"/>
</dbReference>
<evidence type="ECO:0000313" key="6">
    <source>
        <dbReference type="EMBL" id="KAK7598147.1"/>
    </source>
</evidence>
<feature type="region of interest" description="Disordered" evidence="4">
    <location>
        <begin position="688"/>
        <end position="709"/>
    </location>
</feature>
<dbReference type="EMBL" id="JBBCAQ010000014">
    <property type="protein sequence ID" value="KAK7598147.1"/>
    <property type="molecule type" value="Genomic_DNA"/>
</dbReference>
<dbReference type="CDD" id="cd14473">
    <property type="entry name" value="FERM_B-lobe"/>
    <property type="match status" value="1"/>
</dbReference>
<dbReference type="Pfam" id="PF09380">
    <property type="entry name" value="FERM_C"/>
    <property type="match status" value="1"/>
</dbReference>
<evidence type="ECO:0000256" key="4">
    <source>
        <dbReference type="SAM" id="MobiDB-lite"/>
    </source>
</evidence>
<evidence type="ECO:0000313" key="7">
    <source>
        <dbReference type="Proteomes" id="UP001367676"/>
    </source>
</evidence>
<dbReference type="Proteomes" id="UP001367676">
    <property type="component" value="Unassembled WGS sequence"/>
</dbReference>
<organism evidence="6 7">
    <name type="scientific">Parthenolecanium corni</name>
    <dbReference type="NCBI Taxonomy" id="536013"/>
    <lineage>
        <taxon>Eukaryota</taxon>
        <taxon>Metazoa</taxon>
        <taxon>Ecdysozoa</taxon>
        <taxon>Arthropoda</taxon>
        <taxon>Hexapoda</taxon>
        <taxon>Insecta</taxon>
        <taxon>Pterygota</taxon>
        <taxon>Neoptera</taxon>
        <taxon>Paraneoptera</taxon>
        <taxon>Hemiptera</taxon>
        <taxon>Sternorrhyncha</taxon>
        <taxon>Coccoidea</taxon>
        <taxon>Coccidae</taxon>
        <taxon>Parthenolecanium</taxon>
    </lineage>
</organism>
<evidence type="ECO:0000256" key="1">
    <source>
        <dbReference type="ARBA" id="ARBA00004536"/>
    </source>
</evidence>
<dbReference type="FunFam" id="3.10.20.90:FF:000002">
    <property type="entry name" value="Erythrocyte protein band 4.1-like 3"/>
    <property type="match status" value="1"/>
</dbReference>
<protein>
    <recommendedName>
        <fullName evidence="5">FERM domain-containing protein</fullName>
    </recommendedName>
</protein>
<dbReference type="GO" id="GO:0016028">
    <property type="term" value="C:rhabdomere"/>
    <property type="evidence" value="ECO:0007669"/>
    <property type="project" value="UniProtKB-SubCell"/>
</dbReference>
<sequence>MDSQRTRFRPVNTANVGKILCWEACAEVVDQVCSETVVNTRDESEGKNTEISTNTCDDVNKNVQVSQKKSVHDCKNVSEEIATHSMPKSKYSADSRLKKIKAAFQKKIMNRKPAEPKTEKNVLDECHAKKTACSVSSIEKCIEKKSSNEPLESNLENDSCMDIDLDCDFSYDVPGDANHYNAVPERNASSPPENSYIAEEICTLRKERAYLALHESFAPDFVMNLAVPLGDIFIVVDTNILLSDLSLVRRLLISDIPPYKCPVVVIPWLVLQEIDYAIKKNDTKLLPRAKAANAFLYEYLKKKHPRLFGQSLEDFKQTFKNAVSVDDCILQYCLKFTSLEKNVFLNKSADGSCYKCTIRLLEDGKILECEFQSNSKGQYLLDYVCEHLNLAEKDYFGLRFVDAEQQRHWLDPAKTILKQVKDVEPLLFSFRLKFYPQYPFQLKEQITCYQVYLQLRRDMLHGRLYCNDSDAALLGAYLLQIELGDYNPDEHIGNYASECKIFLKDTLNTEEKMMEIHQTELKGQSLEETEANFLRKASTLDTYGIDPHPVKDQKGVQSLLGVNYAGILIFQNNRKTSFYKWSEVQKINYEGKMFIVHLIHVEDSRTKKKETVGFKCPSSNSCRHLWRCAIEQMLFFSYTSPAEVPRKYSGGGFFTGSKFKYAGRIEREVIAEMAQLSREEPQIQRVGSLRRKASSVPATPSTPVVNDLQDYRISPRLNFNSVENRSPHGGEPVQYNADGSTVLEPLVEDSEVMSNKFGKKRGNFKGSFSESTLYQNREQMDHSSSDSHVTGGSTSLRSSRNPTPVPKGSVHFSSDVSGADVAADSRYYRSNYTPYEGADTSICSRTCSFLKACLPSVILTLTSLLVVMVIVFETDVEFFALLRRAPEMVMIRRQYYEPAKEQIQVVFGEVYKKFHR</sequence>
<keyword evidence="2" id="KW-0965">Cell junction</keyword>
<dbReference type="Gene3D" id="1.20.80.10">
    <property type="match status" value="1"/>
</dbReference>
<dbReference type="PANTHER" id="PTHR23280:SF32">
    <property type="entry name" value="FI22325P1"/>
    <property type="match status" value="1"/>
</dbReference>
<dbReference type="SUPFAM" id="SSF54236">
    <property type="entry name" value="Ubiquitin-like"/>
    <property type="match status" value="1"/>
</dbReference>
<dbReference type="PRINTS" id="PR00661">
    <property type="entry name" value="ERMFAMILY"/>
</dbReference>
<dbReference type="GO" id="GO:0005912">
    <property type="term" value="C:adherens junction"/>
    <property type="evidence" value="ECO:0007669"/>
    <property type="project" value="UniProtKB-SubCell"/>
</dbReference>
<dbReference type="InterPro" id="IPR014352">
    <property type="entry name" value="FERM/acyl-CoA-bd_prot_sf"/>
</dbReference>
<dbReference type="PRINTS" id="PR00935">
    <property type="entry name" value="BAND41"/>
</dbReference>
<dbReference type="InterPro" id="IPR002716">
    <property type="entry name" value="PIN_dom"/>
</dbReference>
<dbReference type="GO" id="GO:0030182">
    <property type="term" value="P:neuron differentiation"/>
    <property type="evidence" value="ECO:0007669"/>
    <property type="project" value="UniProtKB-ARBA"/>
</dbReference>
<proteinExistence type="predicted"/>
<feature type="compositionally biased region" description="Polar residues" evidence="4">
    <location>
        <begin position="786"/>
        <end position="802"/>
    </location>
</feature>
<dbReference type="Pfam" id="PF13638">
    <property type="entry name" value="PIN_4"/>
    <property type="match status" value="1"/>
</dbReference>
<dbReference type="FunFam" id="2.30.29.30:FF:000002">
    <property type="entry name" value="Band 4.1-like protein 5 isoform 1"/>
    <property type="match status" value="1"/>
</dbReference>
<dbReference type="PANTHER" id="PTHR23280">
    <property type="entry name" value="4.1 G PROTEIN"/>
    <property type="match status" value="1"/>
</dbReference>
<dbReference type="InterPro" id="IPR011993">
    <property type="entry name" value="PH-like_dom_sf"/>
</dbReference>
<evidence type="ECO:0000259" key="5">
    <source>
        <dbReference type="PROSITE" id="PS50057"/>
    </source>
</evidence>
<dbReference type="GO" id="GO:0031032">
    <property type="term" value="P:actomyosin structure organization"/>
    <property type="evidence" value="ECO:0007669"/>
    <property type="project" value="TreeGrafter"/>
</dbReference>
<reference evidence="6 7" key="1">
    <citation type="submission" date="2024-03" db="EMBL/GenBank/DDBJ databases">
        <title>Adaptation during the transition from Ophiocordyceps entomopathogen to insect associate is accompanied by gene loss and intensified selection.</title>
        <authorList>
            <person name="Ward C.M."/>
            <person name="Onetto C.A."/>
            <person name="Borneman A.R."/>
        </authorList>
    </citation>
    <scope>NUCLEOTIDE SEQUENCE [LARGE SCALE GENOMIC DNA]</scope>
    <source>
        <strain evidence="6">AWRI1</strain>
        <tissue evidence="6">Single Adult Female</tissue>
    </source>
</reference>
<dbReference type="SMART" id="SM00295">
    <property type="entry name" value="B41"/>
    <property type="match status" value="1"/>
</dbReference>
<dbReference type="InterPro" id="IPR018979">
    <property type="entry name" value="FERM_N"/>
</dbReference>
<dbReference type="InterPro" id="IPR019749">
    <property type="entry name" value="Band_41_domain"/>
</dbReference>
<feature type="region of interest" description="Disordered" evidence="4">
    <location>
        <begin position="719"/>
        <end position="738"/>
    </location>
</feature>
<name>A0AAN9Y636_9HEMI</name>
<dbReference type="InterPro" id="IPR000299">
    <property type="entry name" value="FERM_domain"/>
</dbReference>
<dbReference type="Gene3D" id="3.40.50.1010">
    <property type="entry name" value="5'-nuclease"/>
    <property type="match status" value="1"/>
</dbReference>
<dbReference type="Pfam" id="PF00373">
    <property type="entry name" value="FERM_M"/>
    <property type="match status" value="1"/>
</dbReference>
<dbReference type="SMART" id="SM01196">
    <property type="entry name" value="FERM_C"/>
    <property type="match status" value="1"/>
</dbReference>
<dbReference type="Gene3D" id="2.30.29.30">
    <property type="entry name" value="Pleckstrin-homology domain (PH domain)/Phosphotyrosine-binding domain (PTB)"/>
    <property type="match status" value="1"/>
</dbReference>
<dbReference type="CDD" id="cd17102">
    <property type="entry name" value="FERM_F1_FRMD3"/>
    <property type="match status" value="1"/>
</dbReference>
<dbReference type="SUPFAM" id="SSF50729">
    <property type="entry name" value="PH domain-like"/>
    <property type="match status" value="1"/>
</dbReference>
<keyword evidence="7" id="KW-1185">Reference proteome</keyword>
<dbReference type="Pfam" id="PF09379">
    <property type="entry name" value="FERM_N"/>
    <property type="match status" value="1"/>
</dbReference>
<dbReference type="SUPFAM" id="SSF47031">
    <property type="entry name" value="Second domain of FERM"/>
    <property type="match status" value="1"/>
</dbReference>
<dbReference type="InterPro" id="IPR000798">
    <property type="entry name" value="Ez/rad/moesin-like"/>
</dbReference>
<dbReference type="GO" id="GO:0008092">
    <property type="term" value="F:cytoskeletal protein binding"/>
    <property type="evidence" value="ECO:0007669"/>
    <property type="project" value="InterPro"/>
</dbReference>
<feature type="region of interest" description="Disordered" evidence="4">
    <location>
        <begin position="777"/>
        <end position="812"/>
    </location>
</feature>
<dbReference type="InterPro" id="IPR035963">
    <property type="entry name" value="FERM_2"/>
</dbReference>
<dbReference type="InterPro" id="IPR014847">
    <property type="entry name" value="FA"/>
</dbReference>
<dbReference type="InterPro" id="IPR019748">
    <property type="entry name" value="FERM_central"/>
</dbReference>
<comment type="caution">
    <text evidence="6">The sequence shown here is derived from an EMBL/GenBank/DDBJ whole genome shotgun (WGS) entry which is preliminary data.</text>
</comment>
<evidence type="ECO:0000256" key="3">
    <source>
        <dbReference type="ARBA" id="ARBA00043944"/>
    </source>
</evidence>
<dbReference type="Pfam" id="PF08736">
    <property type="entry name" value="FA"/>
    <property type="match status" value="1"/>
</dbReference>
<dbReference type="GO" id="GO:0071944">
    <property type="term" value="C:cell periphery"/>
    <property type="evidence" value="ECO:0007669"/>
    <property type="project" value="UniProtKB-ARBA"/>
</dbReference>
<comment type="subcellular location">
    <subcellularLocation>
        <location evidence="1">Cell junction</location>
        <location evidence="1">Adherens junction</location>
    </subcellularLocation>
    <subcellularLocation>
        <location evidence="3">Cell projection</location>
        <location evidence="3">Rhabdomere</location>
    </subcellularLocation>
</comment>
<dbReference type="GO" id="GO:0009887">
    <property type="term" value="P:animal organ morphogenesis"/>
    <property type="evidence" value="ECO:0007669"/>
    <property type="project" value="UniProtKB-ARBA"/>
</dbReference>
<dbReference type="FunFam" id="1.20.80.10:FF:000006">
    <property type="entry name" value="FERM domain-containing protein 5 isoform X1"/>
    <property type="match status" value="1"/>
</dbReference>
<dbReference type="InterPro" id="IPR029060">
    <property type="entry name" value="PIN-like_dom_sf"/>
</dbReference>
<accession>A0AAN9Y636</accession>
<dbReference type="InterPro" id="IPR018980">
    <property type="entry name" value="FERM_PH-like_C"/>
</dbReference>
<dbReference type="Gene3D" id="3.10.20.90">
    <property type="entry name" value="Phosphatidylinositol 3-kinase Catalytic Subunit, Chain A, domain 1"/>
    <property type="match status" value="1"/>
</dbReference>